<evidence type="ECO:0000259" key="2">
    <source>
        <dbReference type="PROSITE" id="PS50106"/>
    </source>
</evidence>
<dbReference type="PANTHER" id="PTHR42837">
    <property type="entry name" value="REGULATOR OF SIGMA-E PROTEASE RSEP"/>
    <property type="match status" value="1"/>
</dbReference>
<dbReference type="PANTHER" id="PTHR42837:SF2">
    <property type="entry name" value="MEMBRANE METALLOPROTEASE ARASP2, CHLOROPLASTIC-RELATED"/>
    <property type="match status" value="1"/>
</dbReference>
<reference evidence="4" key="1">
    <citation type="submission" date="2017-08" db="EMBL/GenBank/DDBJ databases">
        <title>A dynamic microbial community with high functional redundancy inhabits the cold, oxic subseafloor aquifer.</title>
        <authorList>
            <person name="Tully B.J."/>
            <person name="Wheat C.G."/>
            <person name="Glazer B.T."/>
            <person name="Huber J.A."/>
        </authorList>
    </citation>
    <scope>NUCLEOTIDE SEQUENCE [LARGE SCALE GENOMIC DNA]</scope>
</reference>
<feature type="domain" description="PDZ" evidence="2">
    <location>
        <begin position="39"/>
        <end position="124"/>
    </location>
</feature>
<dbReference type="PROSITE" id="PS51257">
    <property type="entry name" value="PROKAR_LIPOPROTEIN"/>
    <property type="match status" value="1"/>
</dbReference>
<dbReference type="EMBL" id="NVQR01000079">
    <property type="protein sequence ID" value="PCH60856.1"/>
    <property type="molecule type" value="Genomic_DNA"/>
</dbReference>
<dbReference type="InterPro" id="IPR004387">
    <property type="entry name" value="Pept_M50_Zn"/>
</dbReference>
<name>A0A2A4MMM9_9GAMM</name>
<dbReference type="GO" id="GO:0006508">
    <property type="term" value="P:proteolysis"/>
    <property type="evidence" value="ECO:0007669"/>
    <property type="project" value="InterPro"/>
</dbReference>
<organism evidence="3 4">
    <name type="scientific">SAR86 cluster bacterium</name>
    <dbReference type="NCBI Taxonomy" id="2030880"/>
    <lineage>
        <taxon>Bacteria</taxon>
        <taxon>Pseudomonadati</taxon>
        <taxon>Pseudomonadota</taxon>
        <taxon>Gammaproteobacteria</taxon>
        <taxon>SAR86 cluster</taxon>
    </lineage>
</organism>
<protein>
    <recommendedName>
        <fullName evidence="2">PDZ domain-containing protein</fullName>
    </recommendedName>
</protein>
<dbReference type="AlphaFoldDB" id="A0A2A4MMM9"/>
<dbReference type="GO" id="GO:0004222">
    <property type="term" value="F:metalloendopeptidase activity"/>
    <property type="evidence" value="ECO:0007669"/>
    <property type="project" value="InterPro"/>
</dbReference>
<dbReference type="GO" id="GO:0016020">
    <property type="term" value="C:membrane"/>
    <property type="evidence" value="ECO:0007669"/>
    <property type="project" value="InterPro"/>
</dbReference>
<proteinExistence type="predicted"/>
<dbReference type="InterPro" id="IPR036034">
    <property type="entry name" value="PDZ_sf"/>
</dbReference>
<dbReference type="Pfam" id="PF00595">
    <property type="entry name" value="PDZ"/>
    <property type="match status" value="1"/>
</dbReference>
<evidence type="ECO:0000313" key="3">
    <source>
        <dbReference type="EMBL" id="PCH60856.1"/>
    </source>
</evidence>
<evidence type="ECO:0000256" key="1">
    <source>
        <dbReference type="ARBA" id="ARBA00001947"/>
    </source>
</evidence>
<dbReference type="Gene3D" id="2.30.42.10">
    <property type="match status" value="2"/>
</dbReference>
<evidence type="ECO:0000313" key="4">
    <source>
        <dbReference type="Proteomes" id="UP000218172"/>
    </source>
</evidence>
<dbReference type="SUPFAM" id="SSF50156">
    <property type="entry name" value="PDZ domain-like"/>
    <property type="match status" value="2"/>
</dbReference>
<dbReference type="SMART" id="SM00228">
    <property type="entry name" value="PDZ"/>
    <property type="match status" value="2"/>
</dbReference>
<dbReference type="InterPro" id="IPR001478">
    <property type="entry name" value="PDZ"/>
</dbReference>
<sequence>MLKVFLKFLVFMLSSSFLIGCVSYEPRSLVPSISFSAEQVNLDHSQANTSNKSGVDFGLRTSVNESDSLSNIEILPGVRVRGVSINSAASSAGIQSGDIILRIDGMLTNHPDVISQLESQSHEEKTFKFELRRNTVVFEAAVTPRLITAATTPKELYRMDPIASRAGYTTHLLNLTDQSDVAVARVAYIQDDSPLIKAGFSVGDDIIAINGRNVGSAQGLVTQLNRDYKLGETVSISVLSDQEIRQRQLTLWSPGRRISSISLGPILQYRSTLESDSSSLSIGDLWFFSLYNFTRIGEEKRHSLIGIFSMSSDVGELVEDP</sequence>
<dbReference type="PROSITE" id="PS50106">
    <property type="entry name" value="PDZ"/>
    <property type="match status" value="1"/>
</dbReference>
<gene>
    <name evidence="3" type="ORF">COC19_05355</name>
</gene>
<dbReference type="Pfam" id="PF13180">
    <property type="entry name" value="PDZ_2"/>
    <property type="match status" value="1"/>
</dbReference>
<dbReference type="Proteomes" id="UP000218172">
    <property type="component" value="Unassembled WGS sequence"/>
</dbReference>
<comment type="cofactor">
    <cofactor evidence="1">
        <name>Zn(2+)</name>
        <dbReference type="ChEBI" id="CHEBI:29105"/>
    </cofactor>
</comment>
<comment type="caution">
    <text evidence="3">The sequence shown here is derived from an EMBL/GenBank/DDBJ whole genome shotgun (WGS) entry which is preliminary data.</text>
</comment>
<accession>A0A2A4MMM9</accession>